<dbReference type="PANTHER" id="PTHR34824">
    <property type="entry name" value="HEAT-INDUCIBLE TRANSCRIPTION REPRESSOR HRCA"/>
    <property type="match status" value="1"/>
</dbReference>
<dbReference type="Gene3D" id="3.30.450.40">
    <property type="match status" value="1"/>
</dbReference>
<reference evidence="7 8" key="1">
    <citation type="submission" date="2014-08" db="EMBL/GenBank/DDBJ databases">
        <authorList>
            <person name="Kuleshov K."/>
            <person name="Dedkov V."/>
            <person name="Markelov M."/>
            <person name="Pimkina E."/>
        </authorList>
    </citation>
    <scope>NUCLEOTIDE SEQUENCE [LARGE SCALE GENOMIC DNA]</scope>
    <source>
        <strain evidence="8">TOA</strain>
    </source>
</reference>
<evidence type="ECO:0000259" key="6">
    <source>
        <dbReference type="Pfam" id="PF01628"/>
    </source>
</evidence>
<dbReference type="InterPro" id="IPR002571">
    <property type="entry name" value="HrcA"/>
</dbReference>
<dbReference type="PIRSF" id="PIRSF005485">
    <property type="entry name" value="HrcA"/>
    <property type="match status" value="1"/>
</dbReference>
<dbReference type="Gene3D" id="3.30.390.60">
    <property type="entry name" value="Heat-inducible transcription repressor hrca homolog, domain 3"/>
    <property type="match status" value="1"/>
</dbReference>
<evidence type="ECO:0000256" key="2">
    <source>
        <dbReference type="ARBA" id="ARBA00023015"/>
    </source>
</evidence>
<dbReference type="InterPro" id="IPR036388">
    <property type="entry name" value="WH-like_DNA-bd_sf"/>
</dbReference>
<comment type="function">
    <text evidence="5">Negative regulator of class I heat shock genes (grpE-dnaK-dnaJ and groELS operons). Prevents heat-shock induction of these operons.</text>
</comment>
<protein>
    <recommendedName>
        <fullName evidence="5">Heat-inducible transcription repressor HrcA</fullName>
    </recommendedName>
</protein>
<dbReference type="InterPro" id="IPR021153">
    <property type="entry name" value="HrcA_C"/>
</dbReference>
<keyword evidence="1 5" id="KW-0678">Repressor</keyword>
<keyword evidence="3 5" id="KW-0346">Stress response</keyword>
<organism evidence="7 8">
    <name type="scientific">Metamycoplasma hominis</name>
    <name type="common">Mycoplasma hominis</name>
    <dbReference type="NCBI Taxonomy" id="2098"/>
    <lineage>
        <taxon>Bacteria</taxon>
        <taxon>Bacillati</taxon>
        <taxon>Mycoplasmatota</taxon>
        <taxon>Mycoplasmoidales</taxon>
        <taxon>Metamycoplasmataceae</taxon>
        <taxon>Metamycoplasma</taxon>
    </lineage>
</organism>
<dbReference type="HAMAP" id="MF_00081">
    <property type="entry name" value="HrcA"/>
    <property type="match status" value="1"/>
</dbReference>
<dbReference type="InterPro" id="IPR023120">
    <property type="entry name" value="WHTH_transcript_rep_HrcA_IDD"/>
</dbReference>
<accession>A0A454CA17</accession>
<dbReference type="SUPFAM" id="SSF46785">
    <property type="entry name" value="Winged helix' DNA-binding domain"/>
    <property type="match status" value="1"/>
</dbReference>
<keyword evidence="2 5" id="KW-0805">Transcription regulation</keyword>
<dbReference type="SUPFAM" id="SSF55781">
    <property type="entry name" value="GAF domain-like"/>
    <property type="match status" value="1"/>
</dbReference>
<reference evidence="7 8" key="2">
    <citation type="submission" date="2018-10" db="EMBL/GenBank/DDBJ databases">
        <title>Detection and isolation of Mycoplasma hominis as a predominant microorganism from pelvic cavity of patient with salpingitis and tubo-ovarian abscess.</title>
        <authorList>
            <person name="Guschin A.E."/>
            <person name="Khayrullina G.A."/>
            <person name="Rakovskaya I.V."/>
            <person name="Shelenkov A.A."/>
            <person name="Shagin D.A."/>
        </authorList>
    </citation>
    <scope>NUCLEOTIDE SEQUENCE [LARGE SCALE GENOMIC DNA]</scope>
    <source>
        <strain evidence="8">TOA</strain>
    </source>
</reference>
<gene>
    <name evidence="5 7" type="primary">hrcA</name>
    <name evidence="7" type="ORF">KN71_002580</name>
</gene>
<sequence>MEQNSSDTNTNKSLIICNNYDKKLIKYFRYIVEMYIKTGEPVGSKRLVEKFKLSCSSATIRNAMAELEKLGLLEKKHVSGGRIPSSKGLEYYTKNLLYNAKKYFNEKLEDLLSKRRLSINTTLEEAANVVSQMAGFAVVATSNNESELLKSIQLTPLDEESAVVVIVTSSGNVQNKMFKFESGIELNDLRIAIRLFKERLIDTPLINLAKKTESLAPILSTQVKHFELIMQKFIKNIFCFEEKLENKSFNKNVIILSEQISREEIAKTLELIENHSVWEAIENNLDEEKNIKLDFSHPNLNIISKRIQFINHKNIKEISILGPKNLDVEESLEAINLFEGIIKKEEEKGE</sequence>
<dbReference type="PANTHER" id="PTHR34824:SF1">
    <property type="entry name" value="HEAT-INDUCIBLE TRANSCRIPTION REPRESSOR HRCA"/>
    <property type="match status" value="1"/>
</dbReference>
<dbReference type="AlphaFoldDB" id="A0A454CA17"/>
<evidence type="ECO:0000313" key="8">
    <source>
        <dbReference type="Proteomes" id="UP000029712"/>
    </source>
</evidence>
<proteinExistence type="inferred from homology"/>
<evidence type="ECO:0000256" key="1">
    <source>
        <dbReference type="ARBA" id="ARBA00022491"/>
    </source>
</evidence>
<dbReference type="GO" id="GO:0003677">
    <property type="term" value="F:DNA binding"/>
    <property type="evidence" value="ECO:0007669"/>
    <property type="project" value="InterPro"/>
</dbReference>
<feature type="domain" description="Heat-inducible transcription repressor HrcA C-terminal" evidence="6">
    <location>
        <begin position="121"/>
        <end position="327"/>
    </location>
</feature>
<dbReference type="InterPro" id="IPR029016">
    <property type="entry name" value="GAF-like_dom_sf"/>
</dbReference>
<dbReference type="EMBL" id="CP033021">
    <property type="protein sequence ID" value="AYN65561.1"/>
    <property type="molecule type" value="Genomic_DNA"/>
</dbReference>
<dbReference type="RefSeq" id="WP_044329613.1">
    <property type="nucleotide sequence ID" value="NZ_CP033021.1"/>
</dbReference>
<keyword evidence="4 5" id="KW-0804">Transcription</keyword>
<dbReference type="Gene3D" id="1.10.10.10">
    <property type="entry name" value="Winged helix-like DNA-binding domain superfamily/Winged helix DNA-binding domain"/>
    <property type="match status" value="1"/>
</dbReference>
<evidence type="ECO:0000313" key="7">
    <source>
        <dbReference type="EMBL" id="AYN65561.1"/>
    </source>
</evidence>
<comment type="similarity">
    <text evidence="5">Belongs to the HrcA family.</text>
</comment>
<dbReference type="OrthoDB" id="9783139at2"/>
<evidence type="ECO:0000256" key="4">
    <source>
        <dbReference type="ARBA" id="ARBA00023163"/>
    </source>
</evidence>
<dbReference type="GO" id="GO:0045892">
    <property type="term" value="P:negative regulation of DNA-templated transcription"/>
    <property type="evidence" value="ECO:0007669"/>
    <property type="project" value="UniProtKB-UniRule"/>
</dbReference>
<dbReference type="NCBIfam" id="TIGR00331">
    <property type="entry name" value="hrcA"/>
    <property type="match status" value="1"/>
</dbReference>
<evidence type="ECO:0000256" key="5">
    <source>
        <dbReference type="HAMAP-Rule" id="MF_00081"/>
    </source>
</evidence>
<name>A0A454CA17_METHO</name>
<dbReference type="InterPro" id="IPR036390">
    <property type="entry name" value="WH_DNA-bd_sf"/>
</dbReference>
<dbReference type="Pfam" id="PF01628">
    <property type="entry name" value="HrcA"/>
    <property type="match status" value="1"/>
</dbReference>
<dbReference type="Proteomes" id="UP000029712">
    <property type="component" value="Chromosome"/>
</dbReference>
<evidence type="ECO:0000256" key="3">
    <source>
        <dbReference type="ARBA" id="ARBA00023016"/>
    </source>
</evidence>